<dbReference type="SUPFAM" id="SSF101874">
    <property type="entry name" value="YceI-like"/>
    <property type="match status" value="1"/>
</dbReference>
<dbReference type="RefSeq" id="WP_182532933.1">
    <property type="nucleotide sequence ID" value="NZ_JACGXL010000008.1"/>
</dbReference>
<dbReference type="AlphaFoldDB" id="A0A839F8M5"/>
<dbReference type="Proteomes" id="UP000550401">
    <property type="component" value="Unassembled WGS sequence"/>
</dbReference>
<protein>
    <submittedName>
        <fullName evidence="3">Polyisoprenoid-binding protein YceI</fullName>
    </submittedName>
</protein>
<gene>
    <name evidence="3" type="ORF">FHW12_004155</name>
</gene>
<dbReference type="Pfam" id="PF04264">
    <property type="entry name" value="YceI"/>
    <property type="match status" value="1"/>
</dbReference>
<dbReference type="PANTHER" id="PTHR34406:SF1">
    <property type="entry name" value="PROTEIN YCEI"/>
    <property type="match status" value="1"/>
</dbReference>
<evidence type="ECO:0000259" key="2">
    <source>
        <dbReference type="SMART" id="SM00867"/>
    </source>
</evidence>
<keyword evidence="4" id="KW-1185">Reference proteome</keyword>
<dbReference type="InterPro" id="IPR007372">
    <property type="entry name" value="Lipid/polyisoprenoid-bd_YceI"/>
</dbReference>
<evidence type="ECO:0000256" key="1">
    <source>
        <dbReference type="SAM" id="SignalP"/>
    </source>
</evidence>
<evidence type="ECO:0000313" key="3">
    <source>
        <dbReference type="EMBL" id="MBA8889908.1"/>
    </source>
</evidence>
<evidence type="ECO:0000313" key="4">
    <source>
        <dbReference type="Proteomes" id="UP000550401"/>
    </source>
</evidence>
<dbReference type="SMART" id="SM00867">
    <property type="entry name" value="YceI"/>
    <property type="match status" value="1"/>
</dbReference>
<feature type="chain" id="PRO_5032294233" evidence="1">
    <location>
        <begin position="19"/>
        <end position="180"/>
    </location>
</feature>
<organism evidence="3 4">
    <name type="scientific">Dokdonella fugitiva</name>
    <dbReference type="NCBI Taxonomy" id="328517"/>
    <lineage>
        <taxon>Bacteria</taxon>
        <taxon>Pseudomonadati</taxon>
        <taxon>Pseudomonadota</taxon>
        <taxon>Gammaproteobacteria</taxon>
        <taxon>Lysobacterales</taxon>
        <taxon>Rhodanobacteraceae</taxon>
        <taxon>Dokdonella</taxon>
    </lineage>
</organism>
<dbReference type="Gene3D" id="2.40.128.110">
    <property type="entry name" value="Lipid/polyisoprenoid-binding, YceI-like"/>
    <property type="match status" value="1"/>
</dbReference>
<accession>A0A839F8M5</accession>
<dbReference type="PANTHER" id="PTHR34406">
    <property type="entry name" value="PROTEIN YCEI"/>
    <property type="match status" value="1"/>
</dbReference>
<dbReference type="EMBL" id="JACGXL010000008">
    <property type="protein sequence ID" value="MBA8889908.1"/>
    <property type="molecule type" value="Genomic_DNA"/>
</dbReference>
<name>A0A839F8M5_9GAMM</name>
<feature type="domain" description="Lipid/polyisoprenoid-binding YceI-like" evidence="2">
    <location>
        <begin position="20"/>
        <end position="176"/>
    </location>
</feature>
<keyword evidence="1" id="KW-0732">Signal</keyword>
<feature type="signal peptide" evidence="1">
    <location>
        <begin position="1"/>
        <end position="18"/>
    </location>
</feature>
<dbReference type="InterPro" id="IPR036761">
    <property type="entry name" value="TTHA0802/YceI-like_sf"/>
</dbReference>
<proteinExistence type="predicted"/>
<reference evidence="3 4" key="1">
    <citation type="submission" date="2020-07" db="EMBL/GenBank/DDBJ databases">
        <title>Genomic Encyclopedia of Type Strains, Phase IV (KMG-V): Genome sequencing to study the core and pangenomes of soil and plant-associated prokaryotes.</title>
        <authorList>
            <person name="Whitman W."/>
        </authorList>
    </citation>
    <scope>NUCLEOTIDE SEQUENCE [LARGE SCALE GENOMIC DNA]</scope>
    <source>
        <strain evidence="3 4">RH2WT43</strain>
    </source>
</reference>
<sequence>MLRTLPLALLLLPVAAFARDWNVDASKSTLGFKGSYQKEAFNGAFKTFEATIAYDAADPSKAKFDVTVDLASADTGSAERDDSLKGSDFFAVSKFPKAHFVTDSFAKAADGSVTAQGKLTIRDQTKPVTLKVVFTENGNAATLDVDSVLKRADFGLGAGSDWTDVGADVSVHGHLVLTAK</sequence>
<comment type="caution">
    <text evidence="3">The sequence shown here is derived from an EMBL/GenBank/DDBJ whole genome shotgun (WGS) entry which is preliminary data.</text>
</comment>